<dbReference type="Pfam" id="PF14392">
    <property type="entry name" value="zf-CCHC_4"/>
    <property type="match status" value="1"/>
</dbReference>
<feature type="compositionally biased region" description="Gly residues" evidence="1">
    <location>
        <begin position="166"/>
        <end position="178"/>
    </location>
</feature>
<feature type="region of interest" description="Disordered" evidence="1">
    <location>
        <begin position="157"/>
        <end position="231"/>
    </location>
</feature>
<dbReference type="InterPro" id="IPR040256">
    <property type="entry name" value="At4g02000-like"/>
</dbReference>
<dbReference type="PANTHER" id="PTHR31286:SF180">
    <property type="entry name" value="OS10G0362600 PROTEIN"/>
    <property type="match status" value="1"/>
</dbReference>
<feature type="compositionally biased region" description="Basic and acidic residues" evidence="1">
    <location>
        <begin position="361"/>
        <end position="372"/>
    </location>
</feature>
<evidence type="ECO:0000256" key="1">
    <source>
        <dbReference type="SAM" id="MobiDB-lite"/>
    </source>
</evidence>
<feature type="domain" description="Zinc knuckle CX2CX4HX4C" evidence="2">
    <location>
        <begin position="86"/>
        <end position="134"/>
    </location>
</feature>
<organism evidence="3 4">
    <name type="scientific">Lolium multiflorum</name>
    <name type="common">Italian ryegrass</name>
    <name type="synonym">Lolium perenne subsp. multiflorum</name>
    <dbReference type="NCBI Taxonomy" id="4521"/>
    <lineage>
        <taxon>Eukaryota</taxon>
        <taxon>Viridiplantae</taxon>
        <taxon>Streptophyta</taxon>
        <taxon>Embryophyta</taxon>
        <taxon>Tracheophyta</taxon>
        <taxon>Spermatophyta</taxon>
        <taxon>Magnoliopsida</taxon>
        <taxon>Liliopsida</taxon>
        <taxon>Poales</taxon>
        <taxon>Poaceae</taxon>
        <taxon>BOP clade</taxon>
        <taxon>Pooideae</taxon>
        <taxon>Poodae</taxon>
        <taxon>Poeae</taxon>
        <taxon>Poeae Chloroplast Group 2 (Poeae type)</taxon>
        <taxon>Loliodinae</taxon>
        <taxon>Loliinae</taxon>
        <taxon>Lolium</taxon>
    </lineage>
</organism>
<comment type="caution">
    <text evidence="3">The sequence shown here is derived from an EMBL/GenBank/DDBJ whole genome shotgun (WGS) entry which is preliminary data.</text>
</comment>
<dbReference type="PANTHER" id="PTHR31286">
    <property type="entry name" value="GLYCINE-RICH CELL WALL STRUCTURAL PROTEIN 1.8-LIKE"/>
    <property type="match status" value="1"/>
</dbReference>
<gene>
    <name evidence="3" type="ORF">QYE76_035725</name>
</gene>
<feature type="compositionally biased region" description="Basic and acidic residues" evidence="1">
    <location>
        <begin position="315"/>
        <end position="326"/>
    </location>
</feature>
<reference evidence="3" key="1">
    <citation type="submission" date="2023-07" db="EMBL/GenBank/DDBJ databases">
        <title>A chromosome-level genome assembly of Lolium multiflorum.</title>
        <authorList>
            <person name="Chen Y."/>
            <person name="Copetti D."/>
            <person name="Kolliker R."/>
            <person name="Studer B."/>
        </authorList>
    </citation>
    <scope>NUCLEOTIDE SEQUENCE</scope>
    <source>
        <strain evidence="3">02402/16</strain>
        <tissue evidence="3">Leaf</tissue>
    </source>
</reference>
<evidence type="ECO:0000259" key="2">
    <source>
        <dbReference type="Pfam" id="PF14392"/>
    </source>
</evidence>
<dbReference type="InterPro" id="IPR025836">
    <property type="entry name" value="Zn_knuckle_CX2CX4HX4C"/>
</dbReference>
<name>A0AAD8R0M3_LOLMU</name>
<feature type="region of interest" description="Disordered" evidence="1">
    <location>
        <begin position="244"/>
        <end position="326"/>
    </location>
</feature>
<feature type="compositionally biased region" description="Polar residues" evidence="1">
    <location>
        <begin position="260"/>
        <end position="270"/>
    </location>
</feature>
<dbReference type="AlphaFoldDB" id="A0AAD8R0M3"/>
<feature type="region of interest" description="Disordered" evidence="1">
    <location>
        <begin position="352"/>
        <end position="372"/>
    </location>
</feature>
<proteinExistence type="predicted"/>
<protein>
    <recommendedName>
        <fullName evidence="2">Zinc knuckle CX2CX4HX4C domain-containing protein</fullName>
    </recommendedName>
</protein>
<evidence type="ECO:0000313" key="3">
    <source>
        <dbReference type="EMBL" id="KAK1612052.1"/>
    </source>
</evidence>
<dbReference type="EMBL" id="JAUUTY010000007">
    <property type="protein sequence ID" value="KAK1612052.1"/>
    <property type="molecule type" value="Genomic_DNA"/>
</dbReference>
<dbReference type="Proteomes" id="UP001231189">
    <property type="component" value="Unassembled WGS sequence"/>
</dbReference>
<feature type="compositionally biased region" description="Basic and acidic residues" evidence="1">
    <location>
        <begin position="288"/>
        <end position="301"/>
    </location>
</feature>
<accession>A0AAD8R0M3</accession>
<keyword evidence="4" id="KW-1185">Reference proteome</keyword>
<sequence length="372" mass="41402">MERVEGMLRNLKLSEAERAGLKISGREMDIGEDAKVMEAEPKALVKILMNKATGEMIGEKVGEWMEVDVGEDGFAAGEYLRVKVRIDITKPLMRGMLIQVGDGERIKWCPFEYEFLPEFCYSYGIIGHDDKGCPIPVTRGEEKQYGNWLRAYIPRKQTRSDRQKWQGGGSSGSGGKSYGFGERRGNVGSNSLSWRKEDNTKTGPGRENVHTKSDKEEEEVTSPLKKAEVRPLEGTKRVLEFLVPSDQQQDECAQREVSKIQPTTEVQTSQLKEDDKRKAGMSKCPAEGTKEFEASEGEKGAPKGRTYQKRQRKKVGSDERLGVKLGTKREADPMVLDGDDKGGLAIVKKGKLVGATSESFDAGRSEQLRGDQ</sequence>
<evidence type="ECO:0000313" key="4">
    <source>
        <dbReference type="Proteomes" id="UP001231189"/>
    </source>
</evidence>